<dbReference type="SMART" id="SM00344">
    <property type="entry name" value="HTH_ASNC"/>
    <property type="match status" value="1"/>
</dbReference>
<dbReference type="InterPro" id="IPR011008">
    <property type="entry name" value="Dimeric_a/b-barrel"/>
</dbReference>
<evidence type="ECO:0000313" key="5">
    <source>
        <dbReference type="EMBL" id="SKC83284.1"/>
    </source>
</evidence>
<evidence type="ECO:0000313" key="6">
    <source>
        <dbReference type="Proteomes" id="UP000190285"/>
    </source>
</evidence>
<dbReference type="CDD" id="cd00090">
    <property type="entry name" value="HTH_ARSR"/>
    <property type="match status" value="1"/>
</dbReference>
<evidence type="ECO:0000256" key="1">
    <source>
        <dbReference type="ARBA" id="ARBA00023015"/>
    </source>
</evidence>
<name>A0A1T5M5G4_9FIRM</name>
<keyword evidence="2" id="KW-0238">DNA-binding</keyword>
<sequence>MDSTDLRILKVLQEDGRISMKNLGKMVGLTSPAVSERVKRLEEDGVITGYRATVNPDKLNKSIKAFISLAIKAHNYKKFLDFAPDNNSIIECHHITGGDCMIIKVMVESMEELEHLIDDMKKFGDTQTNLILSTPVKGKIIL</sequence>
<dbReference type="InterPro" id="IPR000485">
    <property type="entry name" value="AsnC-type_HTH_dom"/>
</dbReference>
<dbReference type="InterPro" id="IPR019885">
    <property type="entry name" value="Tscrpt_reg_HTH_AsnC-type_CS"/>
</dbReference>
<dbReference type="SUPFAM" id="SSF54909">
    <property type="entry name" value="Dimeric alpha+beta barrel"/>
    <property type="match status" value="1"/>
</dbReference>
<dbReference type="InterPro" id="IPR011991">
    <property type="entry name" value="ArsR-like_HTH"/>
</dbReference>
<dbReference type="InterPro" id="IPR036388">
    <property type="entry name" value="WH-like_DNA-bd_sf"/>
</dbReference>
<gene>
    <name evidence="5" type="ORF">SAMN02194393_03868</name>
</gene>
<dbReference type="Pfam" id="PF13412">
    <property type="entry name" value="HTH_24"/>
    <property type="match status" value="1"/>
</dbReference>
<dbReference type="InterPro" id="IPR036390">
    <property type="entry name" value="WH_DNA-bd_sf"/>
</dbReference>
<dbReference type="OrthoDB" id="66249at2"/>
<dbReference type="PRINTS" id="PR00033">
    <property type="entry name" value="HTHASNC"/>
</dbReference>
<dbReference type="PROSITE" id="PS00519">
    <property type="entry name" value="HTH_ASNC_1"/>
    <property type="match status" value="1"/>
</dbReference>
<dbReference type="SUPFAM" id="SSF46785">
    <property type="entry name" value="Winged helix' DNA-binding domain"/>
    <property type="match status" value="1"/>
</dbReference>
<organism evidence="5 6">
    <name type="scientific">Maledivibacter halophilus</name>
    <dbReference type="NCBI Taxonomy" id="36842"/>
    <lineage>
        <taxon>Bacteria</taxon>
        <taxon>Bacillati</taxon>
        <taxon>Bacillota</taxon>
        <taxon>Clostridia</taxon>
        <taxon>Peptostreptococcales</taxon>
        <taxon>Caminicellaceae</taxon>
        <taxon>Maledivibacter</taxon>
    </lineage>
</organism>
<proteinExistence type="predicted"/>
<evidence type="ECO:0000256" key="3">
    <source>
        <dbReference type="ARBA" id="ARBA00023163"/>
    </source>
</evidence>
<dbReference type="STRING" id="36842.SAMN02194393_03868"/>
<dbReference type="AlphaFoldDB" id="A0A1T5M5G4"/>
<dbReference type="InterPro" id="IPR019888">
    <property type="entry name" value="Tscrpt_reg_AsnC-like"/>
</dbReference>
<dbReference type="GO" id="GO:0043565">
    <property type="term" value="F:sequence-specific DNA binding"/>
    <property type="evidence" value="ECO:0007669"/>
    <property type="project" value="InterPro"/>
</dbReference>
<protein>
    <submittedName>
        <fullName evidence="5">Transcriptional regulator, AsnC family</fullName>
    </submittedName>
</protein>
<dbReference type="InterPro" id="IPR019887">
    <property type="entry name" value="Tscrpt_reg_AsnC/Lrp_C"/>
</dbReference>
<dbReference type="PANTHER" id="PTHR30154">
    <property type="entry name" value="LEUCINE-RESPONSIVE REGULATORY PROTEIN"/>
    <property type="match status" value="1"/>
</dbReference>
<dbReference type="PROSITE" id="PS50956">
    <property type="entry name" value="HTH_ASNC_2"/>
    <property type="match status" value="1"/>
</dbReference>
<dbReference type="Gene3D" id="3.30.70.920">
    <property type="match status" value="1"/>
</dbReference>
<dbReference type="EMBL" id="FUZT01000010">
    <property type="protein sequence ID" value="SKC83284.1"/>
    <property type="molecule type" value="Genomic_DNA"/>
</dbReference>
<dbReference type="Pfam" id="PF01037">
    <property type="entry name" value="AsnC_trans_reg"/>
    <property type="match status" value="1"/>
</dbReference>
<feature type="domain" description="HTH asnC-type" evidence="4">
    <location>
        <begin position="1"/>
        <end position="62"/>
    </location>
</feature>
<accession>A0A1T5M5G4</accession>
<dbReference type="GO" id="GO:0043200">
    <property type="term" value="P:response to amino acid"/>
    <property type="evidence" value="ECO:0007669"/>
    <property type="project" value="TreeGrafter"/>
</dbReference>
<keyword evidence="1" id="KW-0805">Transcription regulation</keyword>
<dbReference type="Proteomes" id="UP000190285">
    <property type="component" value="Unassembled WGS sequence"/>
</dbReference>
<dbReference type="FunFam" id="1.10.10.10:FF:000186">
    <property type="entry name" value="AsnC family transcriptional regulator"/>
    <property type="match status" value="1"/>
</dbReference>
<dbReference type="GO" id="GO:0005829">
    <property type="term" value="C:cytosol"/>
    <property type="evidence" value="ECO:0007669"/>
    <property type="project" value="TreeGrafter"/>
</dbReference>
<reference evidence="5 6" key="1">
    <citation type="submission" date="2017-02" db="EMBL/GenBank/DDBJ databases">
        <authorList>
            <person name="Peterson S.W."/>
        </authorList>
    </citation>
    <scope>NUCLEOTIDE SEQUENCE [LARGE SCALE GENOMIC DNA]</scope>
    <source>
        <strain evidence="5 6">M1</strain>
    </source>
</reference>
<dbReference type="RefSeq" id="WP_079493896.1">
    <property type="nucleotide sequence ID" value="NZ_FUZT01000010.1"/>
</dbReference>
<keyword evidence="3" id="KW-0804">Transcription</keyword>
<evidence type="ECO:0000259" key="4">
    <source>
        <dbReference type="PROSITE" id="PS50956"/>
    </source>
</evidence>
<dbReference type="PANTHER" id="PTHR30154:SF20">
    <property type="entry name" value="LEUCINE-RESPONSIVE REGULATORY PROTEIN"/>
    <property type="match status" value="1"/>
</dbReference>
<keyword evidence="6" id="KW-1185">Reference proteome</keyword>
<evidence type="ECO:0000256" key="2">
    <source>
        <dbReference type="ARBA" id="ARBA00023125"/>
    </source>
</evidence>
<dbReference type="Gene3D" id="1.10.10.10">
    <property type="entry name" value="Winged helix-like DNA-binding domain superfamily/Winged helix DNA-binding domain"/>
    <property type="match status" value="1"/>
</dbReference>